<dbReference type="EC" id="1.1.1.25" evidence="2 8"/>
<feature type="domain" description="Quinate/shikimate 5-dehydrogenase/glutamyl-tRNA reductase" evidence="9">
    <location>
        <begin position="119"/>
        <end position="194"/>
    </location>
</feature>
<feature type="domain" description="Shikimate dehydrogenase substrate binding N-terminal" evidence="10">
    <location>
        <begin position="6"/>
        <end position="90"/>
    </location>
</feature>
<dbReference type="EMBL" id="JAMFLX010000001">
    <property type="protein sequence ID" value="MCL6268529.1"/>
    <property type="molecule type" value="Genomic_DNA"/>
</dbReference>
<evidence type="ECO:0000256" key="8">
    <source>
        <dbReference type="HAMAP-Rule" id="MF_00222"/>
    </source>
</evidence>
<dbReference type="InterPro" id="IPR013708">
    <property type="entry name" value="Shikimate_DH-bd_N"/>
</dbReference>
<comment type="subunit">
    <text evidence="8">Homodimer.</text>
</comment>
<evidence type="ECO:0000259" key="11">
    <source>
        <dbReference type="Pfam" id="PF18317"/>
    </source>
</evidence>
<dbReference type="Pfam" id="PF01488">
    <property type="entry name" value="Shikimate_DH"/>
    <property type="match status" value="1"/>
</dbReference>
<keyword evidence="4 8" id="KW-0521">NADP</keyword>
<feature type="binding site" evidence="8">
    <location>
        <begin position="129"/>
        <end position="133"/>
    </location>
    <ligand>
        <name>NADP(+)</name>
        <dbReference type="ChEBI" id="CHEBI:58349"/>
    </ligand>
</feature>
<comment type="pathway">
    <text evidence="1 8">Metabolic intermediate biosynthesis; chorismate biosynthesis; chorismate from D-erythrose 4-phosphate and phosphoenolpyruvate: step 4/7.</text>
</comment>
<accession>A0ABT0PB05</accession>
<evidence type="ECO:0000256" key="6">
    <source>
        <dbReference type="ARBA" id="ARBA00023141"/>
    </source>
</evidence>
<dbReference type="HAMAP" id="MF_00222">
    <property type="entry name" value="Shikimate_DH_AroE"/>
    <property type="match status" value="1"/>
</dbReference>
<dbReference type="Gene3D" id="3.40.50.10860">
    <property type="entry name" value="Leucine Dehydrogenase, chain A, domain 1"/>
    <property type="match status" value="1"/>
</dbReference>
<name>A0ABT0PB05_9GAMM</name>
<dbReference type="PANTHER" id="PTHR21089:SF1">
    <property type="entry name" value="BIFUNCTIONAL 3-DEHYDROQUINATE DEHYDRATASE_SHIKIMATE DEHYDROGENASE, CHLOROPLASTIC"/>
    <property type="match status" value="1"/>
</dbReference>
<evidence type="ECO:0000256" key="4">
    <source>
        <dbReference type="ARBA" id="ARBA00022857"/>
    </source>
</evidence>
<evidence type="ECO:0000256" key="7">
    <source>
        <dbReference type="ARBA" id="ARBA00049442"/>
    </source>
</evidence>
<evidence type="ECO:0000313" key="12">
    <source>
        <dbReference type="EMBL" id="MCL6268529.1"/>
    </source>
</evidence>
<proteinExistence type="inferred from homology"/>
<organism evidence="12 13">
    <name type="scientific">Parendozoicomonas callyspongiae</name>
    <dbReference type="NCBI Taxonomy" id="2942213"/>
    <lineage>
        <taxon>Bacteria</taxon>
        <taxon>Pseudomonadati</taxon>
        <taxon>Pseudomonadota</taxon>
        <taxon>Gammaproteobacteria</taxon>
        <taxon>Oceanospirillales</taxon>
        <taxon>Endozoicomonadaceae</taxon>
        <taxon>Parendozoicomonas</taxon>
    </lineage>
</organism>
<dbReference type="InterPro" id="IPR046346">
    <property type="entry name" value="Aminoacid_DH-like_N_sf"/>
</dbReference>
<dbReference type="SUPFAM" id="SSF53223">
    <property type="entry name" value="Aminoacid dehydrogenase-like, N-terminal domain"/>
    <property type="match status" value="1"/>
</dbReference>
<protein>
    <recommendedName>
        <fullName evidence="2 8">Shikimate dehydrogenase (NADP(+))</fullName>
        <shortName evidence="8">SDH</shortName>
        <ecNumber evidence="2 8">1.1.1.25</ecNumber>
    </recommendedName>
</protein>
<feature type="binding site" evidence="8">
    <location>
        <position position="216"/>
    </location>
    <ligand>
        <name>NADP(+)</name>
        <dbReference type="ChEBI" id="CHEBI:58349"/>
    </ligand>
</feature>
<dbReference type="GO" id="GO:0004764">
    <property type="term" value="F:shikimate 3-dehydrogenase (NADP+) activity"/>
    <property type="evidence" value="ECO:0007669"/>
    <property type="project" value="UniProtKB-EC"/>
</dbReference>
<feature type="binding site" evidence="8">
    <location>
        <position position="104"/>
    </location>
    <ligand>
        <name>shikimate</name>
        <dbReference type="ChEBI" id="CHEBI:36208"/>
    </ligand>
</feature>
<dbReference type="Proteomes" id="UP001203338">
    <property type="component" value="Unassembled WGS sequence"/>
</dbReference>
<feature type="binding site" evidence="8">
    <location>
        <begin position="153"/>
        <end position="158"/>
    </location>
    <ligand>
        <name>NADP(+)</name>
        <dbReference type="ChEBI" id="CHEBI:58349"/>
    </ligand>
</feature>
<evidence type="ECO:0000256" key="1">
    <source>
        <dbReference type="ARBA" id="ARBA00004871"/>
    </source>
</evidence>
<evidence type="ECO:0000259" key="10">
    <source>
        <dbReference type="Pfam" id="PF08501"/>
    </source>
</evidence>
<feature type="active site" description="Proton acceptor" evidence="8">
    <location>
        <position position="67"/>
    </location>
</feature>
<evidence type="ECO:0000256" key="2">
    <source>
        <dbReference type="ARBA" id="ARBA00012962"/>
    </source>
</evidence>
<dbReference type="Pfam" id="PF18317">
    <property type="entry name" value="SDH_C"/>
    <property type="match status" value="1"/>
</dbReference>
<feature type="domain" description="SDH C-terminal" evidence="11">
    <location>
        <begin position="240"/>
        <end position="261"/>
    </location>
</feature>
<dbReference type="InterPro" id="IPR011342">
    <property type="entry name" value="Shikimate_DH"/>
</dbReference>
<dbReference type="Gene3D" id="3.40.50.720">
    <property type="entry name" value="NAD(P)-binding Rossmann-like Domain"/>
    <property type="match status" value="1"/>
</dbReference>
<dbReference type="Pfam" id="PF08501">
    <property type="entry name" value="Shikimate_dh_N"/>
    <property type="match status" value="1"/>
</dbReference>
<dbReference type="SUPFAM" id="SSF51735">
    <property type="entry name" value="NAD(P)-binding Rossmann-fold domains"/>
    <property type="match status" value="1"/>
</dbReference>
<dbReference type="NCBIfam" id="NF001310">
    <property type="entry name" value="PRK00258.1-2"/>
    <property type="match status" value="1"/>
</dbReference>
<evidence type="ECO:0000256" key="3">
    <source>
        <dbReference type="ARBA" id="ARBA00022605"/>
    </source>
</evidence>
<dbReference type="InterPro" id="IPR036291">
    <property type="entry name" value="NAD(P)-bd_dom_sf"/>
</dbReference>
<feature type="binding site" evidence="8">
    <location>
        <position position="218"/>
    </location>
    <ligand>
        <name>shikimate</name>
        <dbReference type="ChEBI" id="CHEBI:36208"/>
    </ligand>
</feature>
<feature type="binding site" evidence="8">
    <location>
        <begin position="14"/>
        <end position="16"/>
    </location>
    <ligand>
        <name>shikimate</name>
        <dbReference type="ChEBI" id="CHEBI:36208"/>
    </ligand>
</feature>
<dbReference type="PANTHER" id="PTHR21089">
    <property type="entry name" value="SHIKIMATE DEHYDROGENASE"/>
    <property type="match status" value="1"/>
</dbReference>
<feature type="binding site" evidence="8">
    <location>
        <position position="247"/>
    </location>
    <ligand>
        <name>shikimate</name>
        <dbReference type="ChEBI" id="CHEBI:36208"/>
    </ligand>
</feature>
<evidence type="ECO:0000313" key="13">
    <source>
        <dbReference type="Proteomes" id="UP001203338"/>
    </source>
</evidence>
<comment type="similarity">
    <text evidence="8">Belongs to the shikimate dehydrogenase family.</text>
</comment>
<feature type="binding site" evidence="8">
    <location>
        <position position="240"/>
    </location>
    <ligand>
        <name>NADP(+)</name>
        <dbReference type="ChEBI" id="CHEBI:58349"/>
    </ligand>
</feature>
<dbReference type="RefSeq" id="WP_249697362.1">
    <property type="nucleotide sequence ID" value="NZ_JAMFLX010000001.1"/>
</dbReference>
<comment type="catalytic activity">
    <reaction evidence="7 8">
        <text>shikimate + NADP(+) = 3-dehydroshikimate + NADPH + H(+)</text>
        <dbReference type="Rhea" id="RHEA:17737"/>
        <dbReference type="ChEBI" id="CHEBI:15378"/>
        <dbReference type="ChEBI" id="CHEBI:16630"/>
        <dbReference type="ChEBI" id="CHEBI:36208"/>
        <dbReference type="ChEBI" id="CHEBI:57783"/>
        <dbReference type="ChEBI" id="CHEBI:58349"/>
        <dbReference type="EC" id="1.1.1.25"/>
    </reaction>
</comment>
<evidence type="ECO:0000259" key="9">
    <source>
        <dbReference type="Pfam" id="PF01488"/>
    </source>
</evidence>
<sequence length="270" mass="29365">MDQYAVMGNPISHSKSPQIHTAFAAQTKQQLEYKAIHVELDGFAQAVSEFFTEQNKGKGLNITVPFKQQAWELAGQLTERAKRAGAVNTLWKDDKDQLWGDTTDGVGLVRDITRNHKVTVQGKRVLVLGAGGAVRGVLQPLLEQNPAEIVIANRTVSKAEELVELFSDLGKVTASGFEQVTGMFDLVINGTAASLQGDLPPLPASVIKNTTVSYDMMYGKEQAVFNHWAQEHGASKTLDGLGMLVEQAAESFSIWRGILPETTELISSLS</sequence>
<keyword evidence="3 8" id="KW-0028">Amino-acid biosynthesis</keyword>
<comment type="function">
    <text evidence="8">Involved in the biosynthesis of the chorismate, which leads to the biosynthesis of aromatic amino acids. Catalyzes the reversible NADPH linked reduction of 3-dehydroshikimate (DHSA) to yield shikimate (SA).</text>
</comment>
<reference evidence="12 13" key="1">
    <citation type="submission" date="2022-05" db="EMBL/GenBank/DDBJ databases">
        <authorList>
            <person name="Park J.-S."/>
        </authorList>
    </citation>
    <scope>NUCLEOTIDE SEQUENCE [LARGE SCALE GENOMIC DNA]</scope>
    <source>
        <strain evidence="12 13">2012CJ34-2</strain>
    </source>
</reference>
<keyword evidence="13" id="KW-1185">Reference proteome</keyword>
<gene>
    <name evidence="8 12" type="primary">aroE</name>
    <name evidence="12" type="ORF">M3P05_01000</name>
</gene>
<comment type="caution">
    <text evidence="12">The sequence shown here is derived from an EMBL/GenBank/DDBJ whole genome shotgun (WGS) entry which is preliminary data.</text>
</comment>
<feature type="binding site" evidence="8">
    <location>
        <position position="79"/>
    </location>
    <ligand>
        <name>NADP(+)</name>
        <dbReference type="ChEBI" id="CHEBI:58349"/>
    </ligand>
</feature>
<keyword evidence="5 8" id="KW-0560">Oxidoreductase</keyword>
<dbReference type="InterPro" id="IPR041121">
    <property type="entry name" value="SDH_C"/>
</dbReference>
<dbReference type="InterPro" id="IPR022893">
    <property type="entry name" value="Shikimate_DH_fam"/>
</dbReference>
<dbReference type="InterPro" id="IPR006151">
    <property type="entry name" value="Shikm_DH/Glu-tRNA_Rdtase"/>
</dbReference>
<keyword evidence="6 8" id="KW-0057">Aromatic amino acid biosynthesis</keyword>
<feature type="binding site" evidence="8">
    <location>
        <position position="63"/>
    </location>
    <ligand>
        <name>shikimate</name>
        <dbReference type="ChEBI" id="CHEBI:36208"/>
    </ligand>
</feature>
<feature type="binding site" evidence="8">
    <location>
        <position position="88"/>
    </location>
    <ligand>
        <name>shikimate</name>
        <dbReference type="ChEBI" id="CHEBI:36208"/>
    </ligand>
</feature>
<evidence type="ECO:0000256" key="5">
    <source>
        <dbReference type="ARBA" id="ARBA00023002"/>
    </source>
</evidence>
<dbReference type="NCBIfam" id="TIGR00507">
    <property type="entry name" value="aroE"/>
    <property type="match status" value="1"/>
</dbReference>
<dbReference type="CDD" id="cd01065">
    <property type="entry name" value="NAD_bind_Shikimate_DH"/>
    <property type="match status" value="1"/>
</dbReference>